<organism evidence="2 3">
    <name type="scientific">Chitinophaga silvatica</name>
    <dbReference type="NCBI Taxonomy" id="2282649"/>
    <lineage>
        <taxon>Bacteria</taxon>
        <taxon>Pseudomonadati</taxon>
        <taxon>Bacteroidota</taxon>
        <taxon>Chitinophagia</taxon>
        <taxon>Chitinophagales</taxon>
        <taxon>Chitinophagaceae</taxon>
        <taxon>Chitinophaga</taxon>
    </lineage>
</organism>
<dbReference type="Pfam" id="PF14107">
    <property type="entry name" value="DUF4280"/>
    <property type="match status" value="1"/>
</dbReference>
<dbReference type="InterPro" id="IPR023346">
    <property type="entry name" value="Lysozyme-like_dom_sf"/>
</dbReference>
<proteinExistence type="predicted"/>
<feature type="compositionally biased region" description="Polar residues" evidence="1">
    <location>
        <begin position="15"/>
        <end position="24"/>
    </location>
</feature>
<name>A0A3E1YE34_9BACT</name>
<reference evidence="2 3" key="1">
    <citation type="submission" date="2018-07" db="EMBL/GenBank/DDBJ databases">
        <title>Chitinophaga K2CV101002-2 sp. nov., isolated from a monsoon evergreen broad-leaved forest soil.</title>
        <authorList>
            <person name="Lv Y."/>
        </authorList>
    </citation>
    <scope>NUCLEOTIDE SEQUENCE [LARGE SCALE GENOMIC DNA]</scope>
    <source>
        <strain evidence="2 3">GDMCC 1.1288</strain>
    </source>
</reference>
<dbReference type="EMBL" id="QPMM01000002">
    <property type="protein sequence ID" value="RFS24835.1"/>
    <property type="molecule type" value="Genomic_DNA"/>
</dbReference>
<dbReference type="InterPro" id="IPR025460">
    <property type="entry name" value="DUF4280"/>
</dbReference>
<dbReference type="Proteomes" id="UP000260644">
    <property type="component" value="Unassembled WGS sequence"/>
</dbReference>
<feature type="region of interest" description="Disordered" evidence="1">
    <location>
        <begin position="139"/>
        <end position="173"/>
    </location>
</feature>
<accession>A0A3E1YE34</accession>
<dbReference type="Gene3D" id="1.10.530.10">
    <property type="match status" value="1"/>
</dbReference>
<comment type="caution">
    <text evidence="2">The sequence shown here is derived from an EMBL/GenBank/DDBJ whole genome shotgun (WGS) entry which is preliminary data.</text>
</comment>
<gene>
    <name evidence="2" type="ORF">DVR12_06480</name>
</gene>
<feature type="compositionally biased region" description="Basic and acidic residues" evidence="1">
    <location>
        <begin position="1"/>
        <end position="14"/>
    </location>
</feature>
<dbReference type="RefSeq" id="WP_116974787.1">
    <property type="nucleotide sequence ID" value="NZ_QPMM01000002.1"/>
</dbReference>
<protein>
    <submittedName>
        <fullName evidence="2">DUF4280 domain-containing protein</fullName>
    </submittedName>
</protein>
<evidence type="ECO:0000256" key="1">
    <source>
        <dbReference type="SAM" id="MobiDB-lite"/>
    </source>
</evidence>
<feature type="region of interest" description="Disordered" evidence="1">
    <location>
        <begin position="1"/>
        <end position="24"/>
    </location>
</feature>
<dbReference type="SUPFAM" id="SSF53955">
    <property type="entry name" value="Lysozyme-like"/>
    <property type="match status" value="1"/>
</dbReference>
<dbReference type="OrthoDB" id="882303at2"/>
<keyword evidence="3" id="KW-1185">Reference proteome</keyword>
<sequence>MPELKEHDETRSADTNDTSASSGEGTPMLLVCDGATCTCTMATNPAPKKIKVISHHKFTLSNTKLLATTKENNTSALNFGTCKVPDPSHPVPCTANLKWINYYEHIHLPGNTYPLTENSKAICLNKGGNIQIIRNGQTAGFKSPDHQTDINKDSFQATNSQSENTPVNNESIEATENTEANITTNPNIREARDENSLPIKDNSYNGKIRKNEVVTFELNKHMDRHPADFWQVVGKGEIVMAGNTSVLVKADTPNTAFSVIAYCNNKRIESATIVVLENKLKSLKLDKQCRTHETIELDSSDYFELPPDVAELNAVCWHCETLPDLNSFRGARIRYSFDMPGTYQLYSYLQTMGKELQVTVFVNRPSLEFASWRDTQGLKKFITGFGETNHLSLTFMHSNNLSVDVTIGAIHETSGKRISLQHYRQRVADDHIGIVFVPDKVKHKEVKDGMKFYAQVKFSNPVYASYQDTILQPAKLLKLKSVPEIVSIKFLKNNKQVYCVGYGETLDGQVYARNLLFSELEIEVYRKELRGNKDWLRKDTRVFNCRTHVNKDGLAFFQFKLQESFRHQYKEEFHTFYVKIKEESWFGAHAMIMAFPELTNSKKGKTSAISQIQKNNKHSKVNQCPACNADITVEEIMDICSDNKGNLLINDLSKIQDAISTLNKFRPIVGLSRCIRKAHFLAQIAEETRFYQLNENFNYSANSLIETFRRFKTAEGRKRAMEWGRSQNNEAPPGIERQTAIANWAYAGINGNSHDYKTGDGWRYKGRGFIQLTGKENYKQVSEYFNKYFNDKKVDWVSNPSLLENDSASAMSSALSFWKKHQLNARADIGISREVVAFVTKPLNTALKNLETRIEFFNRAVKTLRLNNCIHYNARKDQIGSIVVVRGNGHHKIDKYVVYETIVWRNLTLEKYNQLKSTDCLPEPDYITYLSRDAWDTTYLDEVTGDIITVKHDNRRYGSCNEVPPGTYYLFSGTATQKYSMYIGDTPGVSSINGIHGKRDGIAIHHFSPDDSQGCLTLVSGKNREPVSTLYREIPDLTFQSGTRPVRIILEERKVATSTWKKAGNGTTKWMGVLDTGG</sequence>
<dbReference type="AlphaFoldDB" id="A0A3E1YE34"/>
<feature type="compositionally biased region" description="Basic and acidic residues" evidence="1">
    <location>
        <begin position="143"/>
        <end position="152"/>
    </location>
</feature>
<feature type="compositionally biased region" description="Polar residues" evidence="1">
    <location>
        <begin position="153"/>
        <end position="171"/>
    </location>
</feature>
<evidence type="ECO:0000313" key="3">
    <source>
        <dbReference type="Proteomes" id="UP000260644"/>
    </source>
</evidence>
<evidence type="ECO:0000313" key="2">
    <source>
        <dbReference type="EMBL" id="RFS24835.1"/>
    </source>
</evidence>